<dbReference type="EMBL" id="AQFT01000095">
    <property type="protein sequence ID" value="EMZ24632.1"/>
    <property type="molecule type" value="Genomic_DNA"/>
</dbReference>
<name>N2A5J5_9FIRM</name>
<sequence>MTRSETIARKRKLRRKRRRAIRRAVCMTALLGVIVAGLKAVSNHLITADSISKPENSHLQAASTVTVKQPVERHTSQITDDLKHYAETDKLAAKIYENRNQYSDQLLTAYLNNPEMEEFIMGYLDADLPQYTAQEGFTDTELRQQFPLFLQWDKRWGYVSYGGSIIGLSGCGPTCLSMVLVSLGITDKTPADLAHFSEENGYYVEGSGTSWSLMTTGASALGLYARELSLEESVMRSSLDAGHPIICSMRPGDFTTQGHFIVIYDYDEDGFLVNDPNCIDRSKRHWDFEKLYGQIKNLWSYSLL</sequence>
<comment type="caution">
    <text evidence="2">The sequence shown here is derived from an EMBL/GenBank/DDBJ whole genome shotgun (WGS) entry which is preliminary data.</text>
</comment>
<dbReference type="HOGENOM" id="CLU_055782_3_1_9"/>
<dbReference type="STRING" id="1235802.C823_03084"/>
<dbReference type="Pfam" id="PF13529">
    <property type="entry name" value="Peptidase_C39_2"/>
    <property type="match status" value="1"/>
</dbReference>
<feature type="domain" description="Peptidase C39-like" evidence="1">
    <location>
        <begin position="145"/>
        <end position="277"/>
    </location>
</feature>
<dbReference type="Proteomes" id="UP000012589">
    <property type="component" value="Unassembled WGS sequence"/>
</dbReference>
<organism evidence="2 3">
    <name type="scientific">Eubacterium plexicaudatum ASF492</name>
    <dbReference type="NCBI Taxonomy" id="1235802"/>
    <lineage>
        <taxon>Bacteria</taxon>
        <taxon>Bacillati</taxon>
        <taxon>Bacillota</taxon>
        <taxon>Clostridia</taxon>
        <taxon>Eubacteriales</taxon>
        <taxon>Eubacteriaceae</taxon>
        <taxon>Eubacterium</taxon>
    </lineage>
</organism>
<proteinExistence type="predicted"/>
<dbReference type="OrthoDB" id="3186156at2"/>
<dbReference type="AlphaFoldDB" id="N2A5J5"/>
<evidence type="ECO:0000313" key="3">
    <source>
        <dbReference type="Proteomes" id="UP000012589"/>
    </source>
</evidence>
<dbReference type="PATRIC" id="fig|1235802.3.peg.3262"/>
<gene>
    <name evidence="2" type="ORF">C823_03084</name>
</gene>
<evidence type="ECO:0000313" key="2">
    <source>
        <dbReference type="EMBL" id="EMZ24632.1"/>
    </source>
</evidence>
<evidence type="ECO:0000259" key="1">
    <source>
        <dbReference type="Pfam" id="PF13529"/>
    </source>
</evidence>
<reference evidence="2 3" key="1">
    <citation type="journal article" date="2014" name="Genome Announc.">
        <title>Draft genome sequences of the altered schaedler flora, a defined bacterial community from gnotobiotic mice.</title>
        <authorList>
            <person name="Wannemuehler M.J."/>
            <person name="Overstreet A.M."/>
            <person name="Ward D.V."/>
            <person name="Phillips G.J."/>
        </authorList>
    </citation>
    <scope>NUCLEOTIDE SEQUENCE [LARGE SCALE GENOMIC DNA]</scope>
    <source>
        <strain evidence="2 3">ASF492</strain>
    </source>
</reference>
<dbReference type="eggNOG" id="COG0768">
    <property type="taxonomic scope" value="Bacteria"/>
</dbReference>
<accession>N2A5J5</accession>
<protein>
    <recommendedName>
        <fullName evidence="1">Peptidase C39-like domain-containing protein</fullName>
    </recommendedName>
</protein>
<dbReference type="InterPro" id="IPR039564">
    <property type="entry name" value="Peptidase_C39-like"/>
</dbReference>
<keyword evidence="3" id="KW-1185">Reference proteome</keyword>
<dbReference type="Gene3D" id="3.90.70.10">
    <property type="entry name" value="Cysteine proteinases"/>
    <property type="match status" value="1"/>
</dbReference>